<dbReference type="NCBIfam" id="TIGR03083">
    <property type="entry name" value="maleylpyruvate isomerase family mycothiol-dependent enzyme"/>
    <property type="match status" value="1"/>
</dbReference>
<dbReference type="Proteomes" id="UP000186004">
    <property type="component" value="Unassembled WGS sequence"/>
</dbReference>
<keyword evidence="3" id="KW-1185">Reference proteome</keyword>
<dbReference type="InterPro" id="IPR017517">
    <property type="entry name" value="Maleyloyr_isom"/>
</dbReference>
<dbReference type="RefSeq" id="WP_076469450.1">
    <property type="nucleotide sequence ID" value="NZ_FTNF01000004.1"/>
</dbReference>
<dbReference type="InterPro" id="IPR034660">
    <property type="entry name" value="DinB/YfiT-like"/>
</dbReference>
<proteinExistence type="predicted"/>
<evidence type="ECO:0000259" key="1">
    <source>
        <dbReference type="Pfam" id="PF11716"/>
    </source>
</evidence>
<organism evidence="2 3">
    <name type="scientific">Micromonospora avicenniae</name>
    <dbReference type="NCBI Taxonomy" id="1198245"/>
    <lineage>
        <taxon>Bacteria</taxon>
        <taxon>Bacillati</taxon>
        <taxon>Actinomycetota</taxon>
        <taxon>Actinomycetes</taxon>
        <taxon>Micromonosporales</taxon>
        <taxon>Micromonosporaceae</taxon>
        <taxon>Micromonospora</taxon>
    </lineage>
</organism>
<reference evidence="2 3" key="1">
    <citation type="submission" date="2017-01" db="EMBL/GenBank/DDBJ databases">
        <authorList>
            <person name="Mah S.A."/>
            <person name="Swanson W.J."/>
            <person name="Moy G.W."/>
            <person name="Vacquier V.D."/>
        </authorList>
    </citation>
    <scope>NUCLEOTIDE SEQUENCE [LARGE SCALE GENOMIC DNA]</scope>
    <source>
        <strain evidence="2 3">DSM 45758</strain>
    </source>
</reference>
<dbReference type="Gene3D" id="1.20.120.450">
    <property type="entry name" value="dinb family like domain"/>
    <property type="match status" value="1"/>
</dbReference>
<dbReference type="OrthoDB" id="3213691at2"/>
<dbReference type="InterPro" id="IPR024344">
    <property type="entry name" value="MDMPI_metal-binding"/>
</dbReference>
<dbReference type="Pfam" id="PF11716">
    <property type="entry name" value="MDMPI_N"/>
    <property type="match status" value="1"/>
</dbReference>
<protein>
    <submittedName>
        <fullName evidence="2">TIGR03083 family protein</fullName>
    </submittedName>
</protein>
<evidence type="ECO:0000313" key="2">
    <source>
        <dbReference type="EMBL" id="SIQ75627.1"/>
    </source>
</evidence>
<dbReference type="GO" id="GO:0046872">
    <property type="term" value="F:metal ion binding"/>
    <property type="evidence" value="ECO:0007669"/>
    <property type="project" value="InterPro"/>
</dbReference>
<dbReference type="AlphaFoldDB" id="A0A1N6VCY9"/>
<sequence length="263" mass="28303">MSSIADQTISALRSGHDALVAFVGKLSQEDLVRPSGASDWQVSQVLSHLGSGAEINLAAVRAATSGGAVPDGDFNKSVWARWDAMSPDEQAAGFVEANTRLVEEYESLDPAARAELRIDLGFLPEPVEVATAARMRLSEFALHRWDVEVGFDPSATVSADAVPLLLDNVGMMLAWASRPDVLGGRQVTLTVRLDDPSRVFGLRLGERVELTDAPEQPDGELVAPAEAWLRLTVGRLGPQYTPEDVRLTGPLSMDELRAVFPGF</sequence>
<gene>
    <name evidence="2" type="ORF">SAMN05444858_10467</name>
</gene>
<dbReference type="SUPFAM" id="SSF109854">
    <property type="entry name" value="DinB/YfiT-like putative metalloenzymes"/>
    <property type="match status" value="1"/>
</dbReference>
<dbReference type="EMBL" id="FTNF01000004">
    <property type="protein sequence ID" value="SIQ75627.1"/>
    <property type="molecule type" value="Genomic_DNA"/>
</dbReference>
<feature type="domain" description="Mycothiol-dependent maleylpyruvate isomerase metal-binding" evidence="1">
    <location>
        <begin position="12"/>
        <end position="148"/>
    </location>
</feature>
<evidence type="ECO:0000313" key="3">
    <source>
        <dbReference type="Proteomes" id="UP000186004"/>
    </source>
</evidence>
<accession>A0A1N6VCY9</accession>
<name>A0A1N6VCY9_9ACTN</name>